<dbReference type="eggNOG" id="COG0451">
    <property type="taxonomic scope" value="Bacteria"/>
</dbReference>
<dbReference type="AlphaFoldDB" id="E6MSM3"/>
<dbReference type="InterPro" id="IPR001509">
    <property type="entry name" value="Epimerase_deHydtase"/>
</dbReference>
<comment type="caution">
    <text evidence="3">The sequence shown here is derived from an EMBL/GenBank/DDBJ whole genome shotgun (WGS) entry which is preliminary data.</text>
</comment>
<dbReference type="PANTHER" id="PTHR43000">
    <property type="entry name" value="DTDP-D-GLUCOSE 4,6-DEHYDRATASE-RELATED"/>
    <property type="match status" value="1"/>
</dbReference>
<sequence length="353" mass="40080">MSINNKRFGQEMKRKILIIGGTGTISSAVTHLLCARDEWEVTLLNRGKQHDFSREVNTLVGDIHSAETDKLLSGMMWDCVVDFIAFRPEHVEKDFQRFANCTKQYVFISSASCYNKPLSSPFITESTTLRNPYWAYSREKIACEDLLHHYQRDYGFPITIVRPSHTYGNKSVPVAIHGQRGSWQVIKRMLDGKPVIMPGDGSSLWTVTHNTDFAQAFIGLLGNVHAVGETYQVMSEEVLTWNQIHKTIADVLGVTFRPCYVPSTLLALAPQYDFKGALLGDKANSVVFDLSKLHQAVPDFHTSMRFDQGVRQTLDYVMHHPECQPADEQFDKWCDQLVEIMGETERKITSLTL</sequence>
<dbReference type="Gene3D" id="3.40.50.720">
    <property type="entry name" value="NAD(P)-binding Rossmann-like Domain"/>
    <property type="match status" value="1"/>
</dbReference>
<dbReference type="Pfam" id="PF01370">
    <property type="entry name" value="Epimerase"/>
    <property type="match status" value="1"/>
</dbReference>
<organism evidence="3 4">
    <name type="scientific">Segatella salivae DSM 15606</name>
    <dbReference type="NCBI Taxonomy" id="888832"/>
    <lineage>
        <taxon>Bacteria</taxon>
        <taxon>Pseudomonadati</taxon>
        <taxon>Bacteroidota</taxon>
        <taxon>Bacteroidia</taxon>
        <taxon>Bacteroidales</taxon>
        <taxon>Prevotellaceae</taxon>
        <taxon>Segatella</taxon>
    </lineage>
</organism>
<keyword evidence="4" id="KW-1185">Reference proteome</keyword>
<feature type="domain" description="NAD-dependent epimerase/dehydratase" evidence="2">
    <location>
        <begin position="103"/>
        <end position="232"/>
    </location>
</feature>
<name>E6MSM3_9BACT</name>
<evidence type="ECO:0000259" key="2">
    <source>
        <dbReference type="Pfam" id="PF01370"/>
    </source>
</evidence>
<evidence type="ECO:0000313" key="4">
    <source>
        <dbReference type="Proteomes" id="UP000003874"/>
    </source>
</evidence>
<proteinExistence type="inferred from homology"/>
<protein>
    <submittedName>
        <fullName evidence="3">NAD dependent epimerase/dehydratase family protein</fullName>
    </submittedName>
</protein>
<evidence type="ECO:0000313" key="3">
    <source>
        <dbReference type="EMBL" id="EFV03368.1"/>
    </source>
</evidence>
<evidence type="ECO:0000256" key="1">
    <source>
        <dbReference type="ARBA" id="ARBA00007637"/>
    </source>
</evidence>
<dbReference type="SUPFAM" id="SSF51735">
    <property type="entry name" value="NAD(P)-binding Rossmann-fold domains"/>
    <property type="match status" value="1"/>
</dbReference>
<dbReference type="Proteomes" id="UP000003874">
    <property type="component" value="Unassembled WGS sequence"/>
</dbReference>
<dbReference type="InterPro" id="IPR036291">
    <property type="entry name" value="NAD(P)-bd_dom_sf"/>
</dbReference>
<accession>E6MSM3</accession>
<reference evidence="3 4" key="1">
    <citation type="submission" date="2010-12" db="EMBL/GenBank/DDBJ databases">
        <authorList>
            <person name="Muzny D."/>
            <person name="Qin X."/>
            <person name="Deng J."/>
            <person name="Jiang H."/>
            <person name="Liu Y."/>
            <person name="Qu J."/>
            <person name="Song X.-Z."/>
            <person name="Zhang L."/>
            <person name="Thornton R."/>
            <person name="Coyle M."/>
            <person name="Francisco L."/>
            <person name="Jackson L."/>
            <person name="Javaid M."/>
            <person name="Korchina V."/>
            <person name="Kovar C."/>
            <person name="Mata R."/>
            <person name="Mathew T."/>
            <person name="Ngo R."/>
            <person name="Nguyen L."/>
            <person name="Nguyen N."/>
            <person name="Okwuonu G."/>
            <person name="Ongeri F."/>
            <person name="Pham C."/>
            <person name="Simmons D."/>
            <person name="Wilczek-Boney K."/>
            <person name="Hale W."/>
            <person name="Jakkamsetti A."/>
            <person name="Pham P."/>
            <person name="Ruth R."/>
            <person name="San Lucas F."/>
            <person name="Warren J."/>
            <person name="Zhang J."/>
            <person name="Zhao Z."/>
            <person name="Zhou C."/>
            <person name="Zhu D."/>
            <person name="Lee S."/>
            <person name="Bess C."/>
            <person name="Blankenburg K."/>
            <person name="Forbes L."/>
            <person name="Fu Q."/>
            <person name="Gubbala S."/>
            <person name="Hirani K."/>
            <person name="Jayaseelan J.C."/>
            <person name="Lara F."/>
            <person name="Munidasa M."/>
            <person name="Palculict T."/>
            <person name="Patil S."/>
            <person name="Pu L.-L."/>
            <person name="Saada N."/>
            <person name="Tang L."/>
            <person name="Weissenberger G."/>
            <person name="Zhu Y."/>
            <person name="Hemphill L."/>
            <person name="Shang Y."/>
            <person name="Youmans B."/>
            <person name="Ayvaz T."/>
            <person name="Ross M."/>
            <person name="Santibanez J."/>
            <person name="Aqrawi P."/>
            <person name="Gross S."/>
            <person name="Joshi V."/>
            <person name="Fowler G."/>
            <person name="Nazareth L."/>
            <person name="Reid J."/>
            <person name="Worley K."/>
            <person name="Petrosino J."/>
            <person name="Highlander S."/>
            <person name="Gibbs R."/>
        </authorList>
    </citation>
    <scope>NUCLEOTIDE SEQUENCE [LARGE SCALE GENOMIC DNA]</scope>
    <source>
        <strain evidence="3 4">DSM 15606</strain>
    </source>
</reference>
<dbReference type="HOGENOM" id="CLU_065334_0_0_10"/>
<dbReference type="EMBL" id="AEQO01000192">
    <property type="protein sequence ID" value="EFV03368.1"/>
    <property type="molecule type" value="Genomic_DNA"/>
</dbReference>
<gene>
    <name evidence="3" type="ORF">HMPREF9420_2491</name>
</gene>
<comment type="similarity">
    <text evidence="1">Belongs to the NAD(P)-dependent epimerase/dehydratase family.</text>
</comment>
<dbReference type="STRING" id="888832.HMPREF9420_2491"/>